<gene>
    <name evidence="10" type="ORF">PLEPLA_LOCUS42603</name>
</gene>
<evidence type="ECO:0000259" key="9">
    <source>
        <dbReference type="PROSITE" id="PS50119"/>
    </source>
</evidence>
<dbReference type="SUPFAM" id="SSF57845">
    <property type="entry name" value="B-box zinc-binding domain"/>
    <property type="match status" value="1"/>
</dbReference>
<accession>A0A9N7VM86</accession>
<dbReference type="SMART" id="SM00184">
    <property type="entry name" value="RING"/>
    <property type="match status" value="1"/>
</dbReference>
<keyword evidence="11" id="KW-1185">Reference proteome</keyword>
<dbReference type="AlphaFoldDB" id="A0A9N7VM86"/>
<feature type="domain" description="B box-type" evidence="9">
    <location>
        <begin position="86"/>
        <end position="127"/>
    </location>
</feature>
<evidence type="ECO:0000256" key="1">
    <source>
        <dbReference type="ARBA" id="ARBA00004496"/>
    </source>
</evidence>
<dbReference type="InterPro" id="IPR000315">
    <property type="entry name" value="Znf_B-box"/>
</dbReference>
<dbReference type="Pfam" id="PF00643">
    <property type="entry name" value="zf-B_box"/>
    <property type="match status" value="1"/>
</dbReference>
<organism evidence="10 11">
    <name type="scientific">Pleuronectes platessa</name>
    <name type="common">European plaice</name>
    <dbReference type="NCBI Taxonomy" id="8262"/>
    <lineage>
        <taxon>Eukaryota</taxon>
        <taxon>Metazoa</taxon>
        <taxon>Chordata</taxon>
        <taxon>Craniata</taxon>
        <taxon>Vertebrata</taxon>
        <taxon>Euteleostomi</taxon>
        <taxon>Actinopterygii</taxon>
        <taxon>Neopterygii</taxon>
        <taxon>Teleostei</taxon>
        <taxon>Neoteleostei</taxon>
        <taxon>Acanthomorphata</taxon>
        <taxon>Carangaria</taxon>
        <taxon>Pleuronectiformes</taxon>
        <taxon>Pleuronectoidei</taxon>
        <taxon>Pleuronectidae</taxon>
        <taxon>Pleuronectes</taxon>
    </lineage>
</organism>
<evidence type="ECO:0000256" key="6">
    <source>
        <dbReference type="ARBA" id="ARBA00022833"/>
    </source>
</evidence>
<dbReference type="SMART" id="SM00589">
    <property type="entry name" value="PRY"/>
    <property type="match status" value="1"/>
</dbReference>
<evidence type="ECO:0000313" key="10">
    <source>
        <dbReference type="EMBL" id="CAB1454836.1"/>
    </source>
</evidence>
<dbReference type="Pfam" id="PF00097">
    <property type="entry name" value="zf-C3HC4"/>
    <property type="match status" value="1"/>
</dbReference>
<dbReference type="Gene3D" id="3.30.160.60">
    <property type="entry name" value="Classic Zinc Finger"/>
    <property type="match status" value="1"/>
</dbReference>
<dbReference type="InterPro" id="IPR001841">
    <property type="entry name" value="Znf_RING"/>
</dbReference>
<dbReference type="SUPFAM" id="SSF49899">
    <property type="entry name" value="Concanavalin A-like lectins/glucanases"/>
    <property type="match status" value="1"/>
</dbReference>
<comment type="caution">
    <text evidence="10">The sequence shown here is derived from an EMBL/GenBank/DDBJ whole genome shotgun (WGS) entry which is preliminary data.</text>
</comment>
<evidence type="ECO:0000313" key="11">
    <source>
        <dbReference type="Proteomes" id="UP001153269"/>
    </source>
</evidence>
<dbReference type="Pfam" id="PF13765">
    <property type="entry name" value="PRY"/>
    <property type="match status" value="1"/>
</dbReference>
<sequence length="375" mass="42707">MAANVSQSEEACTCPVCRDIFQDPVVLLCGHSFCEPCLQEWWRQSAVQRCPVCMEILTMARPARNFALRDLSDIVRQEASQRATSGAPDVCELHNEKLKLFCRDDQQLICLVCRYAQKHEKHNFAPINEAAEEHRINIRSQLMHLNSKLGSLKAYQLNCNKMASHIKLQAQQTATTIKEEFQKLYEFLRRKEASRIYALEKEAALKSDTLNHRIVRVNKEIALLTDRIETIHQELKAEDLAFMLNVKSTLERSECNVQEPETPPGGLIDEAEHVGNLLFKVWDQMKNIIKYTPVTLDPNTSGTQLILSENLTHALESKAAQQLPDNPERKGPRIVLGFEGFTVGIPSWSVEREAFSIFSRDCENLSSWGEDNPDD</sequence>
<dbReference type="SUPFAM" id="SSF57850">
    <property type="entry name" value="RING/U-box"/>
    <property type="match status" value="1"/>
</dbReference>
<dbReference type="InterPro" id="IPR017907">
    <property type="entry name" value="Znf_RING_CS"/>
</dbReference>
<keyword evidence="3" id="KW-0963">Cytoplasm</keyword>
<evidence type="ECO:0000256" key="4">
    <source>
        <dbReference type="ARBA" id="ARBA00022723"/>
    </source>
</evidence>
<dbReference type="GO" id="GO:0005737">
    <property type="term" value="C:cytoplasm"/>
    <property type="evidence" value="ECO:0007669"/>
    <property type="project" value="UniProtKB-SubCell"/>
</dbReference>
<dbReference type="SMART" id="SM00336">
    <property type="entry name" value="BBOX"/>
    <property type="match status" value="1"/>
</dbReference>
<dbReference type="InterPro" id="IPR050143">
    <property type="entry name" value="TRIM/RBCC"/>
</dbReference>
<dbReference type="PROSITE" id="PS50119">
    <property type="entry name" value="ZF_BBOX"/>
    <property type="match status" value="1"/>
</dbReference>
<dbReference type="InterPro" id="IPR043136">
    <property type="entry name" value="B30.2/SPRY_sf"/>
</dbReference>
<evidence type="ECO:0000259" key="8">
    <source>
        <dbReference type="PROSITE" id="PS50089"/>
    </source>
</evidence>
<dbReference type="Proteomes" id="UP001153269">
    <property type="component" value="Unassembled WGS sequence"/>
</dbReference>
<protein>
    <submittedName>
        <fullName evidence="10">Uncharacterized protein</fullName>
    </submittedName>
</protein>
<proteinExistence type="inferred from homology"/>
<dbReference type="CDD" id="cd19800">
    <property type="entry name" value="Bbox2_xNF7-like"/>
    <property type="match status" value="1"/>
</dbReference>
<dbReference type="InterPro" id="IPR013320">
    <property type="entry name" value="ConA-like_dom_sf"/>
</dbReference>
<comment type="similarity">
    <text evidence="2">Belongs to the TRIM/RBCC family.</text>
</comment>
<keyword evidence="6" id="KW-0862">Zinc</keyword>
<comment type="subcellular location">
    <subcellularLocation>
        <location evidence="1">Cytoplasm</location>
    </subcellularLocation>
</comment>
<evidence type="ECO:0000256" key="7">
    <source>
        <dbReference type="PROSITE-ProRule" id="PRU00024"/>
    </source>
</evidence>
<dbReference type="PANTHER" id="PTHR24103">
    <property type="entry name" value="E3 UBIQUITIN-PROTEIN LIGASE TRIM"/>
    <property type="match status" value="1"/>
</dbReference>
<dbReference type="GO" id="GO:0008270">
    <property type="term" value="F:zinc ion binding"/>
    <property type="evidence" value="ECO:0007669"/>
    <property type="project" value="UniProtKB-KW"/>
</dbReference>
<dbReference type="Gene3D" id="2.60.120.920">
    <property type="match status" value="1"/>
</dbReference>
<reference evidence="10" key="1">
    <citation type="submission" date="2020-03" db="EMBL/GenBank/DDBJ databases">
        <authorList>
            <person name="Weist P."/>
        </authorList>
    </citation>
    <scope>NUCLEOTIDE SEQUENCE</scope>
</reference>
<dbReference type="InterPro" id="IPR018957">
    <property type="entry name" value="Znf_C3HC4_RING-type"/>
</dbReference>
<dbReference type="InterPro" id="IPR013083">
    <property type="entry name" value="Znf_RING/FYVE/PHD"/>
</dbReference>
<name>A0A9N7VM86_PLEPL</name>
<dbReference type="Gene3D" id="3.30.40.10">
    <property type="entry name" value="Zinc/RING finger domain, C3HC4 (zinc finger)"/>
    <property type="match status" value="1"/>
</dbReference>
<evidence type="ECO:0000256" key="3">
    <source>
        <dbReference type="ARBA" id="ARBA00022490"/>
    </source>
</evidence>
<keyword evidence="5 7" id="KW-0863">Zinc-finger</keyword>
<dbReference type="InterPro" id="IPR006574">
    <property type="entry name" value="PRY"/>
</dbReference>
<dbReference type="PROSITE" id="PS00518">
    <property type="entry name" value="ZF_RING_1"/>
    <property type="match status" value="1"/>
</dbReference>
<dbReference type="PROSITE" id="PS50089">
    <property type="entry name" value="ZF_RING_2"/>
    <property type="match status" value="1"/>
</dbReference>
<keyword evidence="4" id="KW-0479">Metal-binding</keyword>
<evidence type="ECO:0000256" key="2">
    <source>
        <dbReference type="ARBA" id="ARBA00008518"/>
    </source>
</evidence>
<feature type="domain" description="RING-type" evidence="8">
    <location>
        <begin position="14"/>
        <end position="53"/>
    </location>
</feature>
<dbReference type="EMBL" id="CADEAL010004227">
    <property type="protein sequence ID" value="CAB1454836.1"/>
    <property type="molecule type" value="Genomic_DNA"/>
</dbReference>
<evidence type="ECO:0000256" key="5">
    <source>
        <dbReference type="ARBA" id="ARBA00022771"/>
    </source>
</evidence>